<dbReference type="InterPro" id="IPR024997">
    <property type="entry name" value="DUF3892"/>
</dbReference>
<accession>A0A1J5Q957</accession>
<organism evidence="1">
    <name type="scientific">mine drainage metagenome</name>
    <dbReference type="NCBI Taxonomy" id="410659"/>
    <lineage>
        <taxon>unclassified sequences</taxon>
        <taxon>metagenomes</taxon>
        <taxon>ecological metagenomes</taxon>
    </lineage>
</organism>
<evidence type="ECO:0000313" key="1">
    <source>
        <dbReference type="EMBL" id="OIQ79912.1"/>
    </source>
</evidence>
<name>A0A1J5Q957_9ZZZZ</name>
<protein>
    <recommendedName>
        <fullName evidence="2">DUF3892 domain-containing protein</fullName>
    </recommendedName>
</protein>
<proteinExistence type="predicted"/>
<dbReference type="Pfam" id="PF13031">
    <property type="entry name" value="DUF3892"/>
    <property type="match status" value="1"/>
</dbReference>
<sequence length="92" mass="9986">MSIRFTAVHMSAGGYLHEHIADLKWVNLQDASSGESTRATLVKWIDDGNSAFVQGNTGAIPVETVHPSSGAAYLRTRANGVWSDNLLSLPRY</sequence>
<dbReference type="AlphaFoldDB" id="A0A1J5Q957"/>
<evidence type="ECO:0008006" key="2">
    <source>
        <dbReference type="Google" id="ProtNLM"/>
    </source>
</evidence>
<dbReference type="EMBL" id="MLJW01001139">
    <property type="protein sequence ID" value="OIQ79912.1"/>
    <property type="molecule type" value="Genomic_DNA"/>
</dbReference>
<reference evidence="1" key="1">
    <citation type="submission" date="2016-10" db="EMBL/GenBank/DDBJ databases">
        <title>Sequence of Gallionella enrichment culture.</title>
        <authorList>
            <person name="Poehlein A."/>
            <person name="Muehling M."/>
            <person name="Daniel R."/>
        </authorList>
    </citation>
    <scope>NUCLEOTIDE SEQUENCE</scope>
</reference>
<gene>
    <name evidence="1" type="ORF">GALL_383450</name>
</gene>
<comment type="caution">
    <text evidence="1">The sequence shown here is derived from an EMBL/GenBank/DDBJ whole genome shotgun (WGS) entry which is preliminary data.</text>
</comment>